<organism evidence="2 3">
    <name type="scientific">Reticulomyxa filosa</name>
    <dbReference type="NCBI Taxonomy" id="46433"/>
    <lineage>
        <taxon>Eukaryota</taxon>
        <taxon>Sar</taxon>
        <taxon>Rhizaria</taxon>
        <taxon>Retaria</taxon>
        <taxon>Foraminifera</taxon>
        <taxon>Monothalamids</taxon>
        <taxon>Reticulomyxidae</taxon>
        <taxon>Reticulomyxa</taxon>
    </lineage>
</organism>
<sequence>MWNRKYVLAMDFNCFIDQYINPQSVQDTSQYEHLVLSLACVRKIIRDEHNQCQFYLHTVDRISRQAMSKKNKHINRKKSPHSQFLQFRCDTAQQRNEWCEELEYQFQIVYELLKLRCIRLRVADANGSLWLPTPHLPSVPPVDDTLSSSSPSHLYPIVTTFANPRSNQPTCTTHKSTAIQSSSVHSASSPSSSPSSPSPAPSFTTPMSLSTNASPSLSLSVSPSPVLAALPAPEIPPTHCHHDDSNTTITPPGPLNRVSLKPMTNANGSKPNIGTALTSLMTRPQKQRHVIHSDVHKKKGTNETAKIHSHTCHNPIPNFVDTRQTDHIHAPCYSYPRQQHHHPVLSSHVPLISPDTQNCMPSCQYTNCSSMFNLPMPTCSKSFPRRGHAHTRRTNDVPPISIDRKQRKKDVGREKKTTKGMEKNTCKEKVNKKFAE</sequence>
<feature type="region of interest" description="Disordered" evidence="1">
    <location>
        <begin position="383"/>
        <end position="436"/>
    </location>
</feature>
<dbReference type="EMBL" id="ASPP01008909">
    <property type="protein sequence ID" value="ETO24864.1"/>
    <property type="molecule type" value="Genomic_DNA"/>
</dbReference>
<feature type="compositionally biased region" description="Polar residues" evidence="1">
    <location>
        <begin position="262"/>
        <end position="272"/>
    </location>
</feature>
<feature type="compositionally biased region" description="Basic residues" evidence="1">
    <location>
        <begin position="383"/>
        <end position="392"/>
    </location>
</feature>
<name>X6NGN0_RETFI</name>
<evidence type="ECO:0000256" key="1">
    <source>
        <dbReference type="SAM" id="MobiDB-lite"/>
    </source>
</evidence>
<comment type="caution">
    <text evidence="2">The sequence shown here is derived from an EMBL/GenBank/DDBJ whole genome shotgun (WGS) entry which is preliminary data.</text>
</comment>
<feature type="compositionally biased region" description="Basic and acidic residues" evidence="1">
    <location>
        <begin position="409"/>
        <end position="436"/>
    </location>
</feature>
<protein>
    <submittedName>
        <fullName evidence="2">Voltage gated chloride channel domain-containing protein</fullName>
    </submittedName>
</protein>
<proteinExistence type="predicted"/>
<dbReference type="AlphaFoldDB" id="X6NGN0"/>
<gene>
    <name evidence="2" type="ORF">RFI_12292</name>
</gene>
<keyword evidence="3" id="KW-1185">Reference proteome</keyword>
<accession>X6NGN0</accession>
<feature type="region of interest" description="Disordered" evidence="1">
    <location>
        <begin position="165"/>
        <end position="272"/>
    </location>
</feature>
<feature type="compositionally biased region" description="Low complexity" evidence="1">
    <location>
        <begin position="176"/>
        <end position="232"/>
    </location>
</feature>
<evidence type="ECO:0000313" key="3">
    <source>
        <dbReference type="Proteomes" id="UP000023152"/>
    </source>
</evidence>
<reference evidence="2 3" key="1">
    <citation type="journal article" date="2013" name="Curr. Biol.">
        <title>The Genome of the Foraminiferan Reticulomyxa filosa.</title>
        <authorList>
            <person name="Glockner G."/>
            <person name="Hulsmann N."/>
            <person name="Schleicher M."/>
            <person name="Noegel A.A."/>
            <person name="Eichinger L."/>
            <person name="Gallinger C."/>
            <person name="Pawlowski J."/>
            <person name="Sierra R."/>
            <person name="Euteneuer U."/>
            <person name="Pillet L."/>
            <person name="Moustafa A."/>
            <person name="Platzer M."/>
            <person name="Groth M."/>
            <person name="Szafranski K."/>
            <person name="Schliwa M."/>
        </authorList>
    </citation>
    <scope>NUCLEOTIDE SEQUENCE [LARGE SCALE GENOMIC DNA]</scope>
</reference>
<dbReference type="Proteomes" id="UP000023152">
    <property type="component" value="Unassembled WGS sequence"/>
</dbReference>
<evidence type="ECO:0000313" key="2">
    <source>
        <dbReference type="EMBL" id="ETO24864.1"/>
    </source>
</evidence>
<feature type="compositionally biased region" description="Polar residues" evidence="1">
    <location>
        <begin position="165"/>
        <end position="175"/>
    </location>
</feature>